<dbReference type="SUPFAM" id="SSF56801">
    <property type="entry name" value="Acetyl-CoA synthetase-like"/>
    <property type="match status" value="1"/>
</dbReference>
<evidence type="ECO:0000313" key="7">
    <source>
        <dbReference type="EMBL" id="KAF5960870.1"/>
    </source>
</evidence>
<dbReference type="PANTHER" id="PTHR43859">
    <property type="entry name" value="ACYL-ACTIVATING ENZYME"/>
    <property type="match status" value="1"/>
</dbReference>
<evidence type="ECO:0000256" key="5">
    <source>
        <dbReference type="SAM" id="MobiDB-lite"/>
    </source>
</evidence>
<dbReference type="UniPathway" id="UPA00372">
    <property type="reaction ID" value="UER00547"/>
</dbReference>
<dbReference type="InterPro" id="IPR042099">
    <property type="entry name" value="ANL_N_sf"/>
</dbReference>
<organism evidence="7 8">
    <name type="scientific">Camellia sinensis</name>
    <name type="common">Tea plant</name>
    <name type="synonym">Thea sinensis</name>
    <dbReference type="NCBI Taxonomy" id="4442"/>
    <lineage>
        <taxon>Eukaryota</taxon>
        <taxon>Viridiplantae</taxon>
        <taxon>Streptophyta</taxon>
        <taxon>Embryophyta</taxon>
        <taxon>Tracheophyta</taxon>
        <taxon>Spermatophyta</taxon>
        <taxon>Magnoliopsida</taxon>
        <taxon>eudicotyledons</taxon>
        <taxon>Gunneridae</taxon>
        <taxon>Pentapetalae</taxon>
        <taxon>asterids</taxon>
        <taxon>Ericales</taxon>
        <taxon>Theaceae</taxon>
        <taxon>Camellia</taxon>
    </lineage>
</organism>
<proteinExistence type="inferred from homology"/>
<feature type="domain" description="AMP-dependent synthetase/ligase" evidence="6">
    <location>
        <begin position="21"/>
        <end position="337"/>
    </location>
</feature>
<dbReference type="PROSITE" id="PS00455">
    <property type="entry name" value="AMP_BINDING"/>
    <property type="match status" value="1"/>
</dbReference>
<dbReference type="GO" id="GO:0016874">
    <property type="term" value="F:ligase activity"/>
    <property type="evidence" value="ECO:0007669"/>
    <property type="project" value="UniProtKB-KW"/>
</dbReference>
<dbReference type="Pfam" id="PF00501">
    <property type="entry name" value="AMP-binding"/>
    <property type="match status" value="1"/>
</dbReference>
<evidence type="ECO:0000313" key="8">
    <source>
        <dbReference type="Proteomes" id="UP000593564"/>
    </source>
</evidence>
<comment type="similarity">
    <text evidence="2">Belongs to the ATP-dependent AMP-binding enzyme family.</text>
</comment>
<reference evidence="7 8" key="2">
    <citation type="submission" date="2020-07" db="EMBL/GenBank/DDBJ databases">
        <title>Genome assembly of wild tea tree DASZ reveals pedigree and selection history of tea varieties.</title>
        <authorList>
            <person name="Zhang W."/>
        </authorList>
    </citation>
    <scope>NUCLEOTIDE SEQUENCE [LARGE SCALE GENOMIC DNA]</scope>
    <source>
        <strain evidence="8">cv. G240</strain>
        <tissue evidence="7">Leaf</tissue>
    </source>
</reference>
<dbReference type="Gene3D" id="3.40.50.12780">
    <property type="entry name" value="N-terminal domain of ligase-like"/>
    <property type="match status" value="1"/>
</dbReference>
<feature type="region of interest" description="Disordered" evidence="5">
    <location>
        <begin position="414"/>
        <end position="448"/>
    </location>
</feature>
<evidence type="ECO:0000256" key="4">
    <source>
        <dbReference type="ARBA" id="ARBA00023051"/>
    </source>
</evidence>
<accession>A0A7J7I766</accession>
<evidence type="ECO:0000256" key="3">
    <source>
        <dbReference type="ARBA" id="ARBA00022598"/>
    </source>
</evidence>
<dbReference type="EMBL" id="JACBKZ010000001">
    <property type="protein sequence ID" value="KAF5960870.1"/>
    <property type="molecule type" value="Genomic_DNA"/>
</dbReference>
<comment type="caution">
    <text evidence="7">The sequence shown here is derived from an EMBL/GenBank/DDBJ whole genome shotgun (WGS) entry which is preliminary data.</text>
</comment>
<dbReference type="AlphaFoldDB" id="A0A7J7I766"/>
<dbReference type="InterPro" id="IPR020845">
    <property type="entry name" value="AMP-binding_CS"/>
</dbReference>
<reference evidence="8" key="1">
    <citation type="journal article" date="2020" name="Nat. Commun.">
        <title>Genome assembly of wild tea tree DASZ reveals pedigree and selection history of tea varieties.</title>
        <authorList>
            <person name="Zhang W."/>
            <person name="Zhang Y."/>
            <person name="Qiu H."/>
            <person name="Guo Y."/>
            <person name="Wan H."/>
            <person name="Zhang X."/>
            <person name="Scossa F."/>
            <person name="Alseekh S."/>
            <person name="Zhang Q."/>
            <person name="Wang P."/>
            <person name="Xu L."/>
            <person name="Schmidt M.H."/>
            <person name="Jia X."/>
            <person name="Li D."/>
            <person name="Zhu A."/>
            <person name="Guo F."/>
            <person name="Chen W."/>
            <person name="Ni D."/>
            <person name="Usadel B."/>
            <person name="Fernie A.R."/>
            <person name="Wen W."/>
        </authorList>
    </citation>
    <scope>NUCLEOTIDE SEQUENCE [LARGE SCALE GENOMIC DNA]</scope>
    <source>
        <strain evidence="8">cv. G240</strain>
    </source>
</reference>
<keyword evidence="3" id="KW-0436">Ligase</keyword>
<name>A0A7J7I766_CAMSI</name>
<evidence type="ECO:0000259" key="6">
    <source>
        <dbReference type="Pfam" id="PF00501"/>
    </source>
</evidence>
<evidence type="ECO:0000256" key="2">
    <source>
        <dbReference type="ARBA" id="ARBA00006432"/>
    </source>
</evidence>
<keyword evidence="8" id="KW-1185">Reference proteome</keyword>
<evidence type="ECO:0000256" key="1">
    <source>
        <dbReference type="ARBA" id="ARBA00004930"/>
    </source>
</evidence>
<dbReference type="PANTHER" id="PTHR43859:SF11">
    <property type="entry name" value="4-COUMARATE--COA LIGASE"/>
    <property type="match status" value="1"/>
</dbReference>
<sequence length="567" mass="62938">MEGVVQCSANYVPLSPISFLERAAFVYGDQVSIVHGNTTYSWRQTHQRCIKLSRGGVVAALAPNIPELCELYFGVPMAGAVISALNTRLDAPMIGSLLEELEAKIICIDYQFLELVLKALDFLSLSNSKAKPPLIVVIPECNHTTTNLPPSSLDYNRLLEMGQNDFEILHPIDECQPISVNYTTGSTGKPKGAVYSHRAVYLNSLAEIFRSNMRAMPVFLWTVDMFHCSGWCFTWAVAALGGTNICIRNVTSKVIFDAILLHRVTHLCSAPTILNMIAEAGSNDQQPLPSKVDVIITGALPPLQTLNKLRELGFNVSHAFGMTEALGPVISVPLDNDHGMMGVDNPSFLSKFIDMLMLDSGDPSDWTKYRQKIEVSRKGLLKLDHDTKLKVLRKFIKNSHVDLYRLTMSELHNSTHKPLSDDDHHHTHSVSIGREGSKKNGVVSSCSDGERSPFGKSVVIPKGKRLQRCNKKSSVTVPVNHMSEAEATMTKKPMKIRCKLKPPDKSFVSKRRLGDGDYGDDEEKVRRKKKRMIVKAPAVPPELPAEFKNHIECLNGTELNFVIEKPL</sequence>
<dbReference type="GO" id="GO:0009698">
    <property type="term" value="P:phenylpropanoid metabolic process"/>
    <property type="evidence" value="ECO:0007669"/>
    <property type="project" value="UniProtKB-KW"/>
</dbReference>
<dbReference type="Proteomes" id="UP000593564">
    <property type="component" value="Unassembled WGS sequence"/>
</dbReference>
<protein>
    <recommendedName>
        <fullName evidence="6">AMP-dependent synthetase/ligase domain-containing protein</fullName>
    </recommendedName>
</protein>
<gene>
    <name evidence="7" type="ORF">HYC85_002079</name>
</gene>
<dbReference type="InterPro" id="IPR000873">
    <property type="entry name" value="AMP-dep_synth/lig_dom"/>
</dbReference>
<keyword evidence="4" id="KW-0587">Phenylpropanoid metabolism</keyword>
<comment type="pathway">
    <text evidence="1">Phytoalexin biosynthesis; 3,4',5-trihydroxystilbene biosynthesis; 3,4',5-trihydroxystilbene from trans-4-coumarate: step 1/2.</text>
</comment>